<sequence length="44" mass="5225">MVEIAILIILFCTTTIIEIKLKSIQKQNDRVIKLLEEIRDRNKK</sequence>
<comment type="caution">
    <text evidence="1">The sequence shown here is derived from an EMBL/GenBank/DDBJ whole genome shotgun (WGS) entry which is preliminary data.</text>
</comment>
<gene>
    <name evidence="1" type="ORF">JOC86_000246</name>
</gene>
<protein>
    <submittedName>
        <fullName evidence="1">Uncharacterized protein</fullName>
    </submittedName>
</protein>
<evidence type="ECO:0000313" key="1">
    <source>
        <dbReference type="EMBL" id="MBM7583709.1"/>
    </source>
</evidence>
<evidence type="ECO:0000313" key="2">
    <source>
        <dbReference type="Proteomes" id="UP001646157"/>
    </source>
</evidence>
<reference evidence="1 2" key="1">
    <citation type="submission" date="2021-01" db="EMBL/GenBank/DDBJ databases">
        <title>Genomic Encyclopedia of Type Strains, Phase IV (KMG-IV): sequencing the most valuable type-strain genomes for metagenomic binning, comparative biology and taxonomic classification.</title>
        <authorList>
            <person name="Goeker M."/>
        </authorList>
    </citation>
    <scope>NUCLEOTIDE SEQUENCE [LARGE SCALE GENOMIC DNA]</scope>
    <source>
        <strain evidence="1 2">DSM 24834</strain>
    </source>
</reference>
<proteinExistence type="predicted"/>
<keyword evidence="2" id="KW-1185">Reference proteome</keyword>
<organism evidence="1 2">
    <name type="scientific">Rossellomorea pakistanensis</name>
    <dbReference type="NCBI Taxonomy" id="992288"/>
    <lineage>
        <taxon>Bacteria</taxon>
        <taxon>Bacillati</taxon>
        <taxon>Bacillota</taxon>
        <taxon>Bacilli</taxon>
        <taxon>Bacillales</taxon>
        <taxon>Bacillaceae</taxon>
        <taxon>Rossellomorea</taxon>
    </lineage>
</organism>
<name>A0ABS2N7B2_9BACI</name>
<dbReference type="RefSeq" id="WP_275583354.1">
    <property type="nucleotide sequence ID" value="NZ_JAFBDZ010000001.1"/>
</dbReference>
<accession>A0ABS2N7B2</accession>
<dbReference type="EMBL" id="JAFBDZ010000001">
    <property type="protein sequence ID" value="MBM7583709.1"/>
    <property type="molecule type" value="Genomic_DNA"/>
</dbReference>
<dbReference type="Proteomes" id="UP001646157">
    <property type="component" value="Unassembled WGS sequence"/>
</dbReference>